<reference evidence="1" key="2">
    <citation type="submission" date="2016-05" db="EMBL/GenBank/DDBJ databases">
        <title>Comparative analysis highlights variable genome content of wheat rusts and divergence of the mating loci.</title>
        <authorList>
            <person name="Cuomo C.A."/>
            <person name="Bakkeren G."/>
            <person name="Szabo L."/>
            <person name="Khalil H."/>
            <person name="Joly D."/>
            <person name="Goldberg J."/>
            <person name="Young S."/>
            <person name="Zeng Q."/>
            <person name="Fellers J."/>
        </authorList>
    </citation>
    <scope>NUCLEOTIDE SEQUENCE [LARGE SCALE GENOMIC DNA]</scope>
    <source>
        <strain evidence="1">1-1 BBBD Race 1</strain>
    </source>
</reference>
<proteinExistence type="predicted"/>
<reference evidence="1" key="1">
    <citation type="submission" date="2009-11" db="EMBL/GenBank/DDBJ databases">
        <authorList>
            <consortium name="The Broad Institute Genome Sequencing Platform"/>
            <person name="Ward D."/>
            <person name="Feldgarden M."/>
            <person name="Earl A."/>
            <person name="Young S.K."/>
            <person name="Zeng Q."/>
            <person name="Koehrsen M."/>
            <person name="Alvarado L."/>
            <person name="Berlin A."/>
            <person name="Bochicchio J."/>
            <person name="Borenstein D."/>
            <person name="Chapman S.B."/>
            <person name="Chen Z."/>
            <person name="Engels R."/>
            <person name="Freedman E."/>
            <person name="Gellesch M."/>
            <person name="Goldberg J."/>
            <person name="Griggs A."/>
            <person name="Gujja S."/>
            <person name="Heilman E."/>
            <person name="Heiman D."/>
            <person name="Hepburn T."/>
            <person name="Howarth C."/>
            <person name="Jen D."/>
            <person name="Larson L."/>
            <person name="Lewis B."/>
            <person name="Mehta T."/>
            <person name="Park D."/>
            <person name="Pearson M."/>
            <person name="Roberts A."/>
            <person name="Saif S."/>
            <person name="Shea T."/>
            <person name="Shenoy N."/>
            <person name="Sisk P."/>
            <person name="Stolte C."/>
            <person name="Sykes S."/>
            <person name="Thomson T."/>
            <person name="Walk T."/>
            <person name="White J."/>
            <person name="Yandava C."/>
            <person name="Izard J."/>
            <person name="Baranova O.V."/>
            <person name="Blanton J.M."/>
            <person name="Tanner A.C."/>
            <person name="Dewhirst F.E."/>
            <person name="Haas B."/>
            <person name="Nusbaum C."/>
            <person name="Birren B."/>
        </authorList>
    </citation>
    <scope>NUCLEOTIDE SEQUENCE [LARGE SCALE GENOMIC DNA]</scope>
    <source>
        <strain evidence="1">1-1 BBBD Race 1</strain>
    </source>
</reference>
<name>A0A180GM28_PUCT1</name>
<gene>
    <name evidence="1" type="ORF">PTTG_27215</name>
</gene>
<dbReference type="EMBL" id="ADAS02000047">
    <property type="protein sequence ID" value="OAV93760.1"/>
    <property type="molecule type" value="Genomic_DNA"/>
</dbReference>
<protein>
    <submittedName>
        <fullName evidence="1 2">Uncharacterized protein</fullName>
    </submittedName>
</protein>
<reference evidence="2 3" key="3">
    <citation type="journal article" date="2017" name="G3 (Bethesda)">
        <title>Comparative analysis highlights variable genome content of wheat rusts and divergence of the mating loci.</title>
        <authorList>
            <person name="Cuomo C.A."/>
            <person name="Bakkeren G."/>
            <person name="Khalil H.B."/>
            <person name="Panwar V."/>
            <person name="Joly D."/>
            <person name="Linning R."/>
            <person name="Sakthikumar S."/>
            <person name="Song X."/>
            <person name="Adiconis X."/>
            <person name="Fan L."/>
            <person name="Goldberg J.M."/>
            <person name="Levin J.Z."/>
            <person name="Young S."/>
            <person name="Zeng Q."/>
            <person name="Anikster Y."/>
            <person name="Bruce M."/>
            <person name="Wang M."/>
            <person name="Yin C."/>
            <person name="McCallum B."/>
            <person name="Szabo L.J."/>
            <person name="Hulbert S."/>
            <person name="Chen X."/>
            <person name="Fellers J.P."/>
        </authorList>
    </citation>
    <scope>NUCLEOTIDE SEQUENCE</scope>
    <source>
        <strain evidence="3">Isolate 1-1 / race 1 (BBBD)</strain>
        <strain evidence="2">isolate 1-1 / race 1 (BBBD)</strain>
    </source>
</reference>
<evidence type="ECO:0000313" key="2">
    <source>
        <dbReference type="EnsemblFungi" id="PTTG_27215-t43_1-p1"/>
    </source>
</evidence>
<dbReference type="VEuPathDB" id="FungiDB:PTTG_27215"/>
<accession>A0A180GM28</accession>
<dbReference type="EnsemblFungi" id="PTTG_27215-t43_1">
    <property type="protein sequence ID" value="PTTG_27215-t43_1-p1"/>
    <property type="gene ID" value="PTTG_27215"/>
</dbReference>
<dbReference type="Proteomes" id="UP000005240">
    <property type="component" value="Unassembled WGS sequence"/>
</dbReference>
<evidence type="ECO:0000313" key="3">
    <source>
        <dbReference type="Proteomes" id="UP000005240"/>
    </source>
</evidence>
<reference evidence="2" key="4">
    <citation type="submission" date="2025-05" db="UniProtKB">
        <authorList>
            <consortium name="EnsemblFungi"/>
        </authorList>
    </citation>
    <scope>IDENTIFICATION</scope>
    <source>
        <strain evidence="2">isolate 1-1 / race 1 (BBBD)</strain>
    </source>
</reference>
<dbReference type="STRING" id="630390.A0A180GM28"/>
<organism evidence="1">
    <name type="scientific">Puccinia triticina (isolate 1-1 / race 1 (BBBD))</name>
    <name type="common">Brown leaf rust fungus</name>
    <dbReference type="NCBI Taxonomy" id="630390"/>
    <lineage>
        <taxon>Eukaryota</taxon>
        <taxon>Fungi</taxon>
        <taxon>Dikarya</taxon>
        <taxon>Basidiomycota</taxon>
        <taxon>Pucciniomycotina</taxon>
        <taxon>Pucciniomycetes</taxon>
        <taxon>Pucciniales</taxon>
        <taxon>Pucciniaceae</taxon>
        <taxon>Puccinia</taxon>
    </lineage>
</organism>
<sequence>MVIKPVNGLKSKPQILDKILKQLDWRERQYLIPAPRPLPLATWASFFHSSKRKTNPSKEQPYPVPTNAEINKYKKASVVIHTPPGFTALDSISALEITSKINNVFISINASVKSQIIEASGITLLPSKDLKIYVNTREQARWLLTNKHIWTELVYSKLKTFPSQFGVILHTIPTKFSPENPAHLQELGKQNQIDPSLIQSAQWLGHTVSNGKKNGLLVPQLLSKDVTHCQQWATPE</sequence>
<dbReference type="OrthoDB" id="2507130at2759"/>
<keyword evidence="3" id="KW-1185">Reference proteome</keyword>
<dbReference type="AlphaFoldDB" id="A0A180GM28"/>
<evidence type="ECO:0000313" key="1">
    <source>
        <dbReference type="EMBL" id="OAV93760.1"/>
    </source>
</evidence>